<organism evidence="1 2">
    <name type="scientific">Vararia minispora EC-137</name>
    <dbReference type="NCBI Taxonomy" id="1314806"/>
    <lineage>
        <taxon>Eukaryota</taxon>
        <taxon>Fungi</taxon>
        <taxon>Dikarya</taxon>
        <taxon>Basidiomycota</taxon>
        <taxon>Agaricomycotina</taxon>
        <taxon>Agaricomycetes</taxon>
        <taxon>Russulales</taxon>
        <taxon>Lachnocladiaceae</taxon>
        <taxon>Vararia</taxon>
    </lineage>
</organism>
<protein>
    <submittedName>
        <fullName evidence="1">Uncharacterized protein</fullName>
    </submittedName>
</protein>
<name>A0ACB8Q8I0_9AGAM</name>
<gene>
    <name evidence="1" type="ORF">K488DRAFT_90328</name>
</gene>
<comment type="caution">
    <text evidence="1">The sequence shown here is derived from an EMBL/GenBank/DDBJ whole genome shotgun (WGS) entry which is preliminary data.</text>
</comment>
<evidence type="ECO:0000313" key="1">
    <source>
        <dbReference type="EMBL" id="KAI0027901.1"/>
    </source>
</evidence>
<reference evidence="1" key="1">
    <citation type="submission" date="2021-02" db="EMBL/GenBank/DDBJ databases">
        <authorList>
            <consortium name="DOE Joint Genome Institute"/>
            <person name="Ahrendt S."/>
            <person name="Looney B.P."/>
            <person name="Miyauchi S."/>
            <person name="Morin E."/>
            <person name="Drula E."/>
            <person name="Courty P.E."/>
            <person name="Chicoki N."/>
            <person name="Fauchery L."/>
            <person name="Kohler A."/>
            <person name="Kuo A."/>
            <person name="Labutti K."/>
            <person name="Pangilinan J."/>
            <person name="Lipzen A."/>
            <person name="Riley R."/>
            <person name="Andreopoulos W."/>
            <person name="He G."/>
            <person name="Johnson J."/>
            <person name="Barry K.W."/>
            <person name="Grigoriev I.V."/>
            <person name="Nagy L."/>
            <person name="Hibbett D."/>
            <person name="Henrissat B."/>
            <person name="Matheny P.B."/>
            <person name="Labbe J."/>
            <person name="Martin F."/>
        </authorList>
    </citation>
    <scope>NUCLEOTIDE SEQUENCE</scope>
    <source>
        <strain evidence="1">EC-137</strain>
    </source>
</reference>
<sequence length="156" mass="17030">MSARRFRHTPRSISASSSSSADSRLSYTPTSPFLARPPAPRILHPPSIHPNRAKLLTYTHRGRLAYVPADYSHAAAIAYAQDAFRTLARVPQASIVLSVADVAVAPNAWAQLVADLPNYAVVHVRARRYGFGWLCGLGGGGVLRRRRRLGRVLPPV</sequence>
<proteinExistence type="predicted"/>
<dbReference type="Proteomes" id="UP000814128">
    <property type="component" value="Unassembled WGS sequence"/>
</dbReference>
<keyword evidence="2" id="KW-1185">Reference proteome</keyword>
<accession>A0ACB8Q8I0</accession>
<evidence type="ECO:0000313" key="2">
    <source>
        <dbReference type="Proteomes" id="UP000814128"/>
    </source>
</evidence>
<dbReference type="EMBL" id="MU273822">
    <property type="protein sequence ID" value="KAI0027901.1"/>
    <property type="molecule type" value="Genomic_DNA"/>
</dbReference>
<reference evidence="1" key="2">
    <citation type="journal article" date="2022" name="New Phytol.">
        <title>Evolutionary transition to the ectomycorrhizal habit in the genomes of a hyperdiverse lineage of mushroom-forming fungi.</title>
        <authorList>
            <person name="Looney B."/>
            <person name="Miyauchi S."/>
            <person name="Morin E."/>
            <person name="Drula E."/>
            <person name="Courty P.E."/>
            <person name="Kohler A."/>
            <person name="Kuo A."/>
            <person name="LaButti K."/>
            <person name="Pangilinan J."/>
            <person name="Lipzen A."/>
            <person name="Riley R."/>
            <person name="Andreopoulos W."/>
            <person name="He G."/>
            <person name="Johnson J."/>
            <person name="Nolan M."/>
            <person name="Tritt A."/>
            <person name="Barry K.W."/>
            <person name="Grigoriev I.V."/>
            <person name="Nagy L.G."/>
            <person name="Hibbett D."/>
            <person name="Henrissat B."/>
            <person name="Matheny P.B."/>
            <person name="Labbe J."/>
            <person name="Martin F.M."/>
        </authorList>
    </citation>
    <scope>NUCLEOTIDE SEQUENCE</scope>
    <source>
        <strain evidence="1">EC-137</strain>
    </source>
</reference>